<reference evidence="2" key="2">
    <citation type="submission" date="2020-12" db="EMBL/GenBank/DDBJ databases">
        <title>New Spironucleus salmonicida genome in near-complete chromosomes.</title>
        <authorList>
            <person name="Xu F."/>
            <person name="Kurt Z."/>
            <person name="Jimenez-Gonzalez A."/>
            <person name="Astvaldsson A."/>
            <person name="Andersson J.O."/>
            <person name="Svard S.G."/>
        </authorList>
    </citation>
    <scope>NUCLEOTIDE SEQUENCE</scope>
    <source>
        <strain evidence="2">ATCC 50377</strain>
    </source>
</reference>
<dbReference type="AlphaFoldDB" id="V6LUZ1"/>
<accession>V6LUZ1</accession>
<dbReference type="EMBL" id="KI546040">
    <property type="protein sequence ID" value="EST47521.1"/>
    <property type="molecule type" value="Genomic_DNA"/>
</dbReference>
<reference evidence="1 2" key="1">
    <citation type="journal article" date="2014" name="PLoS Genet.">
        <title>The Genome of Spironucleus salmonicida Highlights a Fish Pathogen Adapted to Fluctuating Environments.</title>
        <authorList>
            <person name="Xu F."/>
            <person name="Jerlstrom-Hultqvist J."/>
            <person name="Einarsson E."/>
            <person name="Astvaldsson A."/>
            <person name="Svard S.G."/>
            <person name="Andersson J.O."/>
        </authorList>
    </citation>
    <scope>NUCLEOTIDE SEQUENCE</scope>
    <source>
        <strain evidence="2">ATCC 50377</strain>
    </source>
</reference>
<dbReference type="Proteomes" id="UP000018208">
    <property type="component" value="Unassembled WGS sequence"/>
</dbReference>
<proteinExistence type="predicted"/>
<dbReference type="VEuPathDB" id="GiardiaDB:SS50377_27009"/>
<name>V6LUZ1_9EUKA</name>
<evidence type="ECO:0000313" key="2">
    <source>
        <dbReference type="EMBL" id="KAH0570723.1"/>
    </source>
</evidence>
<sequence>MKILKVRISNNKVCDIFTDKIGSKSIKAYNLPIFASQILLNQIFSHFGPVKSIDFNETEDIPDLSPFYPRPPKFATITLTAQSLLQYESYINDVIFVSKKFIPDVTNYLMTAYTLPTFPISLVNNMLSFIEPRNKPETMVTEKEIRISLNREKSYKFYKFQATEARQASVVQLRKNEEQMKHIIQEQKNWGWLGQ</sequence>
<keyword evidence="3" id="KW-1185">Reference proteome</keyword>
<organism evidence="1">
    <name type="scientific">Spironucleus salmonicida</name>
    <dbReference type="NCBI Taxonomy" id="348837"/>
    <lineage>
        <taxon>Eukaryota</taxon>
        <taxon>Metamonada</taxon>
        <taxon>Diplomonadida</taxon>
        <taxon>Hexamitidae</taxon>
        <taxon>Hexamitinae</taxon>
        <taxon>Spironucleus</taxon>
    </lineage>
</organism>
<evidence type="ECO:0000313" key="3">
    <source>
        <dbReference type="Proteomes" id="UP000018208"/>
    </source>
</evidence>
<gene>
    <name evidence="1" type="ORF">SS50377_12505</name>
    <name evidence="2" type="ORF">SS50377_27009</name>
</gene>
<dbReference type="EMBL" id="AUWU02000007">
    <property type="protein sequence ID" value="KAH0570723.1"/>
    <property type="molecule type" value="Genomic_DNA"/>
</dbReference>
<evidence type="ECO:0000313" key="1">
    <source>
        <dbReference type="EMBL" id="EST47521.1"/>
    </source>
</evidence>
<protein>
    <submittedName>
        <fullName evidence="1">Uncharacterized protein</fullName>
    </submittedName>
</protein>